<evidence type="ECO:0000313" key="2">
    <source>
        <dbReference type="EMBL" id="CAF4296636.1"/>
    </source>
</evidence>
<dbReference type="Gene3D" id="3.10.10.10">
    <property type="entry name" value="HIV Type 1 Reverse Transcriptase, subunit A, domain 1"/>
    <property type="match status" value="1"/>
</dbReference>
<feature type="compositionally biased region" description="Low complexity" evidence="1">
    <location>
        <begin position="35"/>
        <end position="89"/>
    </location>
</feature>
<name>A0A820HPT8_9BILA</name>
<dbReference type="GO" id="GO:0006508">
    <property type="term" value="P:proteolysis"/>
    <property type="evidence" value="ECO:0007669"/>
    <property type="project" value="InterPro"/>
</dbReference>
<feature type="compositionally biased region" description="Low complexity" evidence="1">
    <location>
        <begin position="107"/>
        <end position="121"/>
    </location>
</feature>
<organism evidence="2 3">
    <name type="scientific">Rotaria magnacalcarata</name>
    <dbReference type="NCBI Taxonomy" id="392030"/>
    <lineage>
        <taxon>Eukaryota</taxon>
        <taxon>Metazoa</taxon>
        <taxon>Spiralia</taxon>
        <taxon>Gnathifera</taxon>
        <taxon>Rotifera</taxon>
        <taxon>Eurotatoria</taxon>
        <taxon>Bdelloidea</taxon>
        <taxon>Philodinida</taxon>
        <taxon>Philodinidae</taxon>
        <taxon>Rotaria</taxon>
    </lineage>
</organism>
<gene>
    <name evidence="2" type="ORF">OVN521_LOCUS31144</name>
</gene>
<dbReference type="InterPro" id="IPR043128">
    <property type="entry name" value="Rev_trsase/Diguanyl_cyclase"/>
</dbReference>
<dbReference type="GO" id="GO:0004190">
    <property type="term" value="F:aspartic-type endopeptidase activity"/>
    <property type="evidence" value="ECO:0007669"/>
    <property type="project" value="InterPro"/>
</dbReference>
<dbReference type="SUPFAM" id="SSF50630">
    <property type="entry name" value="Acid proteases"/>
    <property type="match status" value="1"/>
</dbReference>
<evidence type="ECO:0000313" key="3">
    <source>
        <dbReference type="Proteomes" id="UP000663866"/>
    </source>
</evidence>
<dbReference type="InterPro" id="IPR021109">
    <property type="entry name" value="Peptidase_aspartic_dom_sf"/>
</dbReference>
<dbReference type="Gene3D" id="3.30.70.270">
    <property type="match status" value="1"/>
</dbReference>
<dbReference type="PANTHER" id="PTHR15503:SF22">
    <property type="entry name" value="TRANSPOSON TY3-I GAG POLYPROTEIN"/>
    <property type="match status" value="1"/>
</dbReference>
<dbReference type="SUPFAM" id="SSF56672">
    <property type="entry name" value="DNA/RNA polymerases"/>
    <property type="match status" value="1"/>
</dbReference>
<protein>
    <submittedName>
        <fullName evidence="2">Uncharacterized protein</fullName>
    </submittedName>
</protein>
<dbReference type="AlphaFoldDB" id="A0A820HPT8"/>
<dbReference type="InterPro" id="IPR001969">
    <property type="entry name" value="Aspartic_peptidase_AS"/>
</dbReference>
<proteinExistence type="predicted"/>
<comment type="caution">
    <text evidence="2">The sequence shown here is derived from an EMBL/GenBank/DDBJ whole genome shotgun (WGS) entry which is preliminary data.</text>
</comment>
<dbReference type="EMBL" id="CAJOBG010013938">
    <property type="protein sequence ID" value="CAF4296636.1"/>
    <property type="molecule type" value="Genomic_DNA"/>
</dbReference>
<sequence>MTVNNTDTHDTIQMSPKSMSSVNSNPSFRMNQPFNTNSNNYSTSYSRNYDNNYRIANNRNMNSSPKFSPSSYSQAPQNKNRFNNNQVRNNKQEFSKYTNDNSRRKFQNQQSYSSNNNYSRQHTANTINPSYTSTGIEPLQESVLDISFTETSSDGVVSGKKAKKPSKSSLIFFTTLVNNYKTKILIDTGATTTFINEKLLNHINQSNVIHRKSYSFVLADGITPFQVLRTVKLSLQFANIITTIETHIVRNLCTNIILEMDYINLYNLSFDVKHQTISIEYRKRLLTMNIEPGYKLKRISVIPSKSLYIPPKSTRSSKVNIPISILDSYLVPNQYLHRNKICFDTHTLVNFRNYCSSITFSNTSSFPRHIRKGYCIGFLLCRSLPQSLSVLSTSVLKSLDVTRFPVRFSATFDISKHNIAKTSIHHVINTVPHSPPACKPYPQPDKEQAMYQLMQEFLQAGLITESHSPYAAPAILIKKKDSSYRFAVDYKKLNLITIKDSSPLPNIEDTIRKLGHG</sequence>
<dbReference type="InterPro" id="IPR032567">
    <property type="entry name" value="RTL1-rel"/>
</dbReference>
<feature type="region of interest" description="Disordered" evidence="1">
    <location>
        <begin position="1"/>
        <end position="127"/>
    </location>
</feature>
<dbReference type="PROSITE" id="PS00141">
    <property type="entry name" value="ASP_PROTEASE"/>
    <property type="match status" value="1"/>
</dbReference>
<accession>A0A820HPT8</accession>
<evidence type="ECO:0000256" key="1">
    <source>
        <dbReference type="SAM" id="MobiDB-lite"/>
    </source>
</evidence>
<dbReference type="CDD" id="cd00303">
    <property type="entry name" value="retropepsin_like"/>
    <property type="match status" value="1"/>
</dbReference>
<keyword evidence="3" id="KW-1185">Reference proteome</keyword>
<reference evidence="2" key="1">
    <citation type="submission" date="2021-02" db="EMBL/GenBank/DDBJ databases">
        <authorList>
            <person name="Nowell W R."/>
        </authorList>
    </citation>
    <scope>NUCLEOTIDE SEQUENCE</scope>
</reference>
<dbReference type="Pfam" id="PF13975">
    <property type="entry name" value="gag-asp_proteas"/>
    <property type="match status" value="1"/>
</dbReference>
<dbReference type="Gene3D" id="2.40.70.10">
    <property type="entry name" value="Acid Proteases"/>
    <property type="match status" value="1"/>
</dbReference>
<dbReference type="PANTHER" id="PTHR15503">
    <property type="entry name" value="LDOC1 RELATED"/>
    <property type="match status" value="1"/>
</dbReference>
<dbReference type="InterPro" id="IPR043502">
    <property type="entry name" value="DNA/RNA_pol_sf"/>
</dbReference>
<dbReference type="Proteomes" id="UP000663866">
    <property type="component" value="Unassembled WGS sequence"/>
</dbReference>
<feature type="compositionally biased region" description="Polar residues" evidence="1">
    <location>
        <begin position="1"/>
        <end position="34"/>
    </location>
</feature>